<dbReference type="PANTHER" id="PTHR33908:SF3">
    <property type="entry name" value="UNDECAPRENYL PHOSPHATE-ALPHA-4-AMINO-4-DEOXY-L-ARABINOSE ARABINOSYL TRANSFERASE"/>
    <property type="match status" value="1"/>
</dbReference>
<dbReference type="EC" id="2.4.-.-" evidence="10"/>
<evidence type="ECO:0000256" key="4">
    <source>
        <dbReference type="ARBA" id="ARBA00022679"/>
    </source>
</evidence>
<feature type="transmembrane region" description="Helical" evidence="8">
    <location>
        <begin position="169"/>
        <end position="202"/>
    </location>
</feature>
<dbReference type="GO" id="GO:0016757">
    <property type="term" value="F:glycosyltransferase activity"/>
    <property type="evidence" value="ECO:0007669"/>
    <property type="project" value="UniProtKB-KW"/>
</dbReference>
<keyword evidence="4 10" id="KW-0808">Transferase</keyword>
<evidence type="ECO:0000313" key="11">
    <source>
        <dbReference type="Proteomes" id="UP001597510"/>
    </source>
</evidence>
<evidence type="ECO:0000256" key="6">
    <source>
        <dbReference type="ARBA" id="ARBA00022989"/>
    </source>
</evidence>
<feature type="transmembrane region" description="Helical" evidence="8">
    <location>
        <begin position="264"/>
        <end position="287"/>
    </location>
</feature>
<protein>
    <submittedName>
        <fullName evidence="10">ArnT family glycosyltransferase</fullName>
        <ecNumber evidence="10">2.4.-.-</ecNumber>
    </submittedName>
</protein>
<feature type="transmembrane region" description="Helical" evidence="8">
    <location>
        <begin position="299"/>
        <end position="316"/>
    </location>
</feature>
<feature type="transmembrane region" description="Helical" evidence="8">
    <location>
        <begin position="350"/>
        <end position="371"/>
    </location>
</feature>
<feature type="transmembrane region" description="Helical" evidence="8">
    <location>
        <begin position="425"/>
        <end position="447"/>
    </location>
</feature>
<evidence type="ECO:0000256" key="8">
    <source>
        <dbReference type="SAM" id="Phobius"/>
    </source>
</evidence>
<dbReference type="InterPro" id="IPR050297">
    <property type="entry name" value="LipidA_mod_glycosyltrf_83"/>
</dbReference>
<keyword evidence="3 10" id="KW-0328">Glycosyltransferase</keyword>
<keyword evidence="5 8" id="KW-0812">Transmembrane</keyword>
<evidence type="ECO:0000256" key="1">
    <source>
        <dbReference type="ARBA" id="ARBA00004651"/>
    </source>
</evidence>
<proteinExistence type="predicted"/>
<feature type="transmembrane region" description="Helical" evidence="8">
    <location>
        <begin position="391"/>
        <end position="416"/>
    </location>
</feature>
<reference evidence="11" key="1">
    <citation type="journal article" date="2019" name="Int. J. Syst. Evol. Microbiol.">
        <title>The Global Catalogue of Microorganisms (GCM) 10K type strain sequencing project: providing services to taxonomists for standard genome sequencing and annotation.</title>
        <authorList>
            <consortium name="The Broad Institute Genomics Platform"/>
            <consortium name="The Broad Institute Genome Sequencing Center for Infectious Disease"/>
            <person name="Wu L."/>
            <person name="Ma J."/>
        </authorList>
    </citation>
    <scope>NUCLEOTIDE SEQUENCE [LARGE SCALE GENOMIC DNA]</scope>
    <source>
        <strain evidence="11">KCTC 52344</strain>
    </source>
</reference>
<dbReference type="PANTHER" id="PTHR33908">
    <property type="entry name" value="MANNOSYLTRANSFERASE YKCB-RELATED"/>
    <property type="match status" value="1"/>
</dbReference>
<keyword evidence="6 8" id="KW-1133">Transmembrane helix</keyword>
<feature type="domain" description="Glycosyltransferase RgtA/B/C/D-like" evidence="9">
    <location>
        <begin position="73"/>
        <end position="223"/>
    </location>
</feature>
<feature type="transmembrane region" description="Helical" evidence="8">
    <location>
        <begin position="214"/>
        <end position="231"/>
    </location>
</feature>
<evidence type="ECO:0000256" key="5">
    <source>
        <dbReference type="ARBA" id="ARBA00022692"/>
    </source>
</evidence>
<comment type="caution">
    <text evidence="10">The sequence shown here is derived from an EMBL/GenBank/DDBJ whole genome shotgun (WGS) entry which is preliminary data.</text>
</comment>
<evidence type="ECO:0000256" key="3">
    <source>
        <dbReference type="ARBA" id="ARBA00022676"/>
    </source>
</evidence>
<dbReference type="EMBL" id="JBHULC010000008">
    <property type="protein sequence ID" value="MFD2520909.1"/>
    <property type="molecule type" value="Genomic_DNA"/>
</dbReference>
<evidence type="ECO:0000256" key="2">
    <source>
        <dbReference type="ARBA" id="ARBA00022475"/>
    </source>
</evidence>
<comment type="subcellular location">
    <subcellularLocation>
        <location evidence="1">Cell membrane</location>
        <topology evidence="1">Multi-pass membrane protein</topology>
    </subcellularLocation>
</comment>
<evidence type="ECO:0000259" key="9">
    <source>
        <dbReference type="Pfam" id="PF13231"/>
    </source>
</evidence>
<name>A0ABW5J711_9BACT</name>
<accession>A0ABW5J711</accession>
<organism evidence="10 11">
    <name type="scientific">Emticicia soli</name>
    <dbReference type="NCBI Taxonomy" id="2027878"/>
    <lineage>
        <taxon>Bacteria</taxon>
        <taxon>Pseudomonadati</taxon>
        <taxon>Bacteroidota</taxon>
        <taxon>Cytophagia</taxon>
        <taxon>Cytophagales</taxon>
        <taxon>Leadbetterellaceae</taxon>
        <taxon>Emticicia</taxon>
    </lineage>
</organism>
<keyword evidence="2" id="KW-1003">Cell membrane</keyword>
<feature type="transmembrane region" description="Helical" evidence="8">
    <location>
        <begin position="20"/>
        <end position="40"/>
    </location>
</feature>
<feature type="transmembrane region" description="Helical" evidence="8">
    <location>
        <begin position="93"/>
        <end position="111"/>
    </location>
</feature>
<keyword evidence="11" id="KW-1185">Reference proteome</keyword>
<evidence type="ECO:0000256" key="7">
    <source>
        <dbReference type="ARBA" id="ARBA00023136"/>
    </source>
</evidence>
<keyword evidence="7 8" id="KW-0472">Membrane</keyword>
<dbReference type="InterPro" id="IPR038731">
    <property type="entry name" value="RgtA/B/C-like"/>
</dbReference>
<feature type="transmembrane region" description="Helical" evidence="8">
    <location>
        <begin position="123"/>
        <end position="140"/>
    </location>
</feature>
<dbReference type="Proteomes" id="UP001597510">
    <property type="component" value="Unassembled WGS sequence"/>
</dbReference>
<dbReference type="Pfam" id="PF13231">
    <property type="entry name" value="PMT_2"/>
    <property type="match status" value="1"/>
</dbReference>
<gene>
    <name evidence="10" type="ORF">ACFSR2_08450</name>
</gene>
<evidence type="ECO:0000313" key="10">
    <source>
        <dbReference type="EMBL" id="MFD2520909.1"/>
    </source>
</evidence>
<sequence length="553" mass="63631">MEKISGYLMRTQLDQKYFPYIVLALGILFFFPFLGNVHLFDWDEINFAESAREMILTGNYSKVQIDYKPFWEKPPLFFWMQAGAMQALGVNEFAARFSNAVVGCITLWVVFSIGRSIRNANFGLIWALIYLGSFTPHLYFKSGIIDPTFNLFIFLGIYFSFKAQTNSKYILLSGIFIGLSILTKGPVGGLIWGLTAVSYWILPNKFKNLFTLKQILIFASSCIAVASLWFANELIDNGFWFFQEFIEYQIRLFSTPDAGHGQPFYYHFVVVLIGCFPMSIFGIPALASKQEGFGSWMKITFWVVMILFSIVTTKIVHYSSMAYFPLSFMAASFLYDWLSGKRQWNKWITFGLLIIGFVLSLVLVAVPLIGMNTAKIIPYIKDPFAVKNFDAIVHWSGFEVFIGLTYFIILLVLIFVKKDSFHKKWWFISGITLSTAVCLFLVGATIVPKIERYTQGAAIDFYESKRGQDVYISVIGFKSYAHLFYFQKQPDSEPASTEKMTPLEFEEWLLTGKIDKPAFFVTRIDRYEAYKNHPNLELIEEKNGFVFLKRKNI</sequence>